<dbReference type="Proteomes" id="UP001200430">
    <property type="component" value="Unassembled WGS sequence"/>
</dbReference>
<dbReference type="RefSeq" id="WP_236099048.1">
    <property type="nucleotide sequence ID" value="NZ_JAKGUD010000004.1"/>
</dbReference>
<proteinExistence type="predicted"/>
<evidence type="ECO:0000313" key="2">
    <source>
        <dbReference type="Proteomes" id="UP001200430"/>
    </source>
</evidence>
<gene>
    <name evidence="1" type="ORF">L2W38_05665</name>
</gene>
<name>A0ABS9EM68_9BACT</name>
<dbReference type="EMBL" id="JAKGUD010000004">
    <property type="protein sequence ID" value="MCF4142294.1"/>
    <property type="molecule type" value="Genomic_DNA"/>
</dbReference>
<dbReference type="Gene3D" id="3.40.190.10">
    <property type="entry name" value="Periplasmic binding protein-like II"/>
    <property type="match status" value="1"/>
</dbReference>
<protein>
    <submittedName>
        <fullName evidence="1">Uncharacterized protein</fullName>
    </submittedName>
</protein>
<reference evidence="1 2" key="1">
    <citation type="submission" date="2022-01" db="EMBL/GenBank/DDBJ databases">
        <title>Dethiosulfovibrio faecalis sp. nov., a novel proteolytic, non-sulfur-reducing bacterium isolated from a marine aquaculture solid waste bioreactor.</title>
        <authorList>
            <person name="Grabowski S."/>
            <person name="Apolinario E."/>
            <person name="Schneider N."/>
            <person name="Marshall C.W."/>
            <person name="Sowers K.R."/>
        </authorList>
    </citation>
    <scope>NUCLEOTIDE SEQUENCE [LARGE SCALE GENOMIC DNA]</scope>
    <source>
        <strain evidence="1 2">DSM 12537</strain>
    </source>
</reference>
<comment type="caution">
    <text evidence="1">The sequence shown here is derived from an EMBL/GenBank/DDBJ whole genome shotgun (WGS) entry which is preliminary data.</text>
</comment>
<dbReference type="SUPFAM" id="SSF53850">
    <property type="entry name" value="Periplasmic binding protein-like II"/>
    <property type="match status" value="1"/>
</dbReference>
<organism evidence="1 2">
    <name type="scientific">Dethiosulfovibrio marinus</name>
    <dbReference type="NCBI Taxonomy" id="133532"/>
    <lineage>
        <taxon>Bacteria</taxon>
        <taxon>Thermotogati</taxon>
        <taxon>Synergistota</taxon>
        <taxon>Synergistia</taxon>
        <taxon>Synergistales</taxon>
        <taxon>Dethiosulfovibrionaceae</taxon>
        <taxon>Dethiosulfovibrio</taxon>
    </lineage>
</organism>
<keyword evidence="2" id="KW-1185">Reference proteome</keyword>
<evidence type="ECO:0000313" key="1">
    <source>
        <dbReference type="EMBL" id="MCF4142294.1"/>
    </source>
</evidence>
<accession>A0ABS9EM68</accession>
<sequence>MKSPHDWACPESIGSGPFKFVYWRKGEEIRLDRFDEYHHKATWMPSY</sequence>